<evidence type="ECO:0000256" key="1">
    <source>
        <dbReference type="SAM" id="MobiDB-lite"/>
    </source>
</evidence>
<dbReference type="AlphaFoldDB" id="A0A7J8PYT8"/>
<sequence length="256" mass="29256">MNPRCCLLPQTERCFGKKPFCSFVFFSGAYLRALTHWLMDTFKAKCKALFSVRDYFFLFMFLCIETLSRGCFGCFIAVDDPSKPLKIRGRKAKRSSCSEDFWNSSGCEMEHSGVQSQGSISSTNASNLDPSGSTSHPSEFVNHGKFTYVSFYMLLNKHYSECTGNICLPLDNHIGEVNFLKMTILLAGLLLWSQTRQQWLGNNKSEKRVQPRQPTISWNTIYESLHGNYKSFPHPIPLPEMVDFLVDVWEQEGLYG</sequence>
<organism evidence="3 4">
    <name type="scientific">Gossypium raimondii</name>
    <name type="common">Peruvian cotton</name>
    <name type="synonym">Gossypium klotzschianum subsp. raimondii</name>
    <dbReference type="NCBI Taxonomy" id="29730"/>
    <lineage>
        <taxon>Eukaryota</taxon>
        <taxon>Viridiplantae</taxon>
        <taxon>Streptophyta</taxon>
        <taxon>Embryophyta</taxon>
        <taxon>Tracheophyta</taxon>
        <taxon>Spermatophyta</taxon>
        <taxon>Magnoliopsida</taxon>
        <taxon>eudicotyledons</taxon>
        <taxon>Gunneridae</taxon>
        <taxon>Pentapetalae</taxon>
        <taxon>rosids</taxon>
        <taxon>malvids</taxon>
        <taxon>Malvales</taxon>
        <taxon>Malvaceae</taxon>
        <taxon>Malvoideae</taxon>
        <taxon>Gossypium</taxon>
    </lineage>
</organism>
<evidence type="ECO:0000259" key="2">
    <source>
        <dbReference type="Pfam" id="PF13259"/>
    </source>
</evidence>
<protein>
    <recommendedName>
        <fullName evidence="2">Gag1-like clamp domain-containing protein</fullName>
    </recommendedName>
</protein>
<feature type="compositionally biased region" description="Polar residues" evidence="1">
    <location>
        <begin position="113"/>
        <end position="136"/>
    </location>
</feature>
<evidence type="ECO:0000313" key="3">
    <source>
        <dbReference type="EMBL" id="MBA0594283.1"/>
    </source>
</evidence>
<dbReference type="Pfam" id="PF13259">
    <property type="entry name" value="clamp_Gag1-like"/>
    <property type="match status" value="1"/>
</dbReference>
<dbReference type="EMBL" id="JABEZZ010000009">
    <property type="protein sequence ID" value="MBA0594283.1"/>
    <property type="molecule type" value="Genomic_DNA"/>
</dbReference>
<dbReference type="PANTHER" id="PTHR33373:SF31">
    <property type="entry name" value="DUF4050 DOMAIN-CONTAINING PROTEIN"/>
    <property type="match status" value="1"/>
</dbReference>
<evidence type="ECO:0000313" key="4">
    <source>
        <dbReference type="Proteomes" id="UP000593578"/>
    </source>
</evidence>
<dbReference type="Proteomes" id="UP000593578">
    <property type="component" value="Unassembled WGS sequence"/>
</dbReference>
<comment type="caution">
    <text evidence="3">The sequence shown here is derived from an EMBL/GenBank/DDBJ whole genome shotgun (WGS) entry which is preliminary data.</text>
</comment>
<dbReference type="PANTHER" id="PTHR33373">
    <property type="entry name" value="OS07G0479600 PROTEIN"/>
    <property type="match status" value="1"/>
</dbReference>
<name>A0A7J8PYT8_GOSRA</name>
<accession>A0A7J8PYT8</accession>
<dbReference type="InterPro" id="IPR025124">
    <property type="entry name" value="Gag1-like_clamp"/>
</dbReference>
<reference evidence="3 4" key="1">
    <citation type="journal article" date="2019" name="Genome Biol. Evol.">
        <title>Insights into the evolution of the New World diploid cottons (Gossypium, subgenus Houzingenia) based on genome sequencing.</title>
        <authorList>
            <person name="Grover C.E."/>
            <person name="Arick M.A. 2nd"/>
            <person name="Thrash A."/>
            <person name="Conover J.L."/>
            <person name="Sanders W.S."/>
            <person name="Peterson D.G."/>
            <person name="Frelichowski J.E."/>
            <person name="Scheffler J.A."/>
            <person name="Scheffler B.E."/>
            <person name="Wendel J.F."/>
        </authorList>
    </citation>
    <scope>NUCLEOTIDE SEQUENCE [LARGE SCALE GENOMIC DNA]</scope>
    <source>
        <strain evidence="3">8</strain>
        <tissue evidence="3">Leaf</tissue>
    </source>
</reference>
<gene>
    <name evidence="3" type="ORF">Gorai_011192</name>
</gene>
<feature type="domain" description="Gag1-like clamp" evidence="2">
    <location>
        <begin position="216"/>
        <end position="255"/>
    </location>
</feature>
<proteinExistence type="predicted"/>
<feature type="region of interest" description="Disordered" evidence="1">
    <location>
        <begin position="110"/>
        <end position="136"/>
    </location>
</feature>